<dbReference type="EMBL" id="JBIMZQ010000055">
    <property type="protein sequence ID" value="KAL3658311.1"/>
    <property type="molecule type" value="Genomic_DNA"/>
</dbReference>
<organism evidence="1 2">
    <name type="scientific">Phytophthora oleae</name>
    <dbReference type="NCBI Taxonomy" id="2107226"/>
    <lineage>
        <taxon>Eukaryota</taxon>
        <taxon>Sar</taxon>
        <taxon>Stramenopiles</taxon>
        <taxon>Oomycota</taxon>
        <taxon>Peronosporomycetes</taxon>
        <taxon>Peronosporales</taxon>
        <taxon>Peronosporaceae</taxon>
        <taxon>Phytophthora</taxon>
    </lineage>
</organism>
<dbReference type="InterPro" id="IPR023393">
    <property type="entry name" value="START-like_dom_sf"/>
</dbReference>
<name>A0ABD3EVG6_9STRA</name>
<gene>
    <name evidence="1" type="ORF">V7S43_016699</name>
</gene>
<comment type="caution">
    <text evidence="1">The sequence shown here is derived from an EMBL/GenBank/DDBJ whole genome shotgun (WGS) entry which is preliminary data.</text>
</comment>
<evidence type="ECO:0000313" key="2">
    <source>
        <dbReference type="Proteomes" id="UP001632037"/>
    </source>
</evidence>
<sequence length="480" mass="53575">MTAAHVAGKQQLIPPFYARRCPRLETNVAEDFCALHCRFRGLLSMRLRGAEASSEASHVSDRFTNPFVPLSLSAEAVAELELLSQTLIGRGTEAYERHLQESNNSDSVDKSRWKLMYKQDGLQSYAERSTKPSFGFGAAMGAAAGHLDRRAPVFTQTSTTDVPSILVVGAVEGQLDDVMYGFMCPTLDQMRVKTSYVQDGLARGSVLATLVSPSVEDPFTSVAIKWMEKGQSPHARAVLKNRDYVYLEATGVDFLRNGERVGYQILHSVQFTETPVRSSATRGNISICAFYRQKNSDETDVCVKGFLNPVTGLENAIITRSIARALLSVSRYVHCCQMKKIKWIIRQRHRSASVESQSSTADSPCVTCGKKRSSVSSFLSAAASRMTVGNFRWRRRCKLCDRYVCPDCRSLHKLTFVLPDHRLVQQQIALCCECQENARSVKAVDVARDELTRRRSSLYEWRDTYATSDSSTPVTIDELN</sequence>
<dbReference type="InterPro" id="IPR052727">
    <property type="entry name" value="Rab4/Rab5_effector"/>
</dbReference>
<accession>A0ABD3EVG6</accession>
<dbReference type="PANTHER" id="PTHR13510:SF44">
    <property type="entry name" value="RABENOSYN-5"/>
    <property type="match status" value="1"/>
</dbReference>
<protein>
    <recommendedName>
        <fullName evidence="3">FYVE-type domain-containing protein</fullName>
    </recommendedName>
</protein>
<dbReference type="Proteomes" id="UP001632037">
    <property type="component" value="Unassembled WGS sequence"/>
</dbReference>
<dbReference type="AlphaFoldDB" id="A0ABD3EVG6"/>
<proteinExistence type="predicted"/>
<dbReference type="Gene3D" id="3.30.530.20">
    <property type="match status" value="1"/>
</dbReference>
<keyword evidence="2" id="KW-1185">Reference proteome</keyword>
<dbReference type="PANTHER" id="PTHR13510">
    <property type="entry name" value="FYVE-FINGER-CONTAINING RAB5 EFFECTOR PROTEIN RABENOSYN-5-RELATED"/>
    <property type="match status" value="1"/>
</dbReference>
<reference evidence="1 2" key="1">
    <citation type="submission" date="2024-09" db="EMBL/GenBank/DDBJ databases">
        <title>Genome sequencing and assembly of Phytophthora oleae, isolate VK10A, causative agent of rot of olive drupes.</title>
        <authorList>
            <person name="Conti Taguali S."/>
            <person name="Riolo M."/>
            <person name="La Spada F."/>
            <person name="Cacciola S.O."/>
            <person name="Dionisio G."/>
        </authorList>
    </citation>
    <scope>NUCLEOTIDE SEQUENCE [LARGE SCALE GENOMIC DNA]</scope>
    <source>
        <strain evidence="1 2">VK10A</strain>
    </source>
</reference>
<evidence type="ECO:0000313" key="1">
    <source>
        <dbReference type="EMBL" id="KAL3658311.1"/>
    </source>
</evidence>
<evidence type="ECO:0008006" key="3">
    <source>
        <dbReference type="Google" id="ProtNLM"/>
    </source>
</evidence>